<evidence type="ECO:0000313" key="8">
    <source>
        <dbReference type="Proteomes" id="UP000185192"/>
    </source>
</evidence>
<feature type="domain" description="YknX-like C-terminal permuted SH3-like" evidence="6">
    <location>
        <begin position="300"/>
        <end position="369"/>
    </location>
</feature>
<organism evidence="7 8">
    <name type="scientific">Parasphingorhabdus marina DSM 22363</name>
    <dbReference type="NCBI Taxonomy" id="1123272"/>
    <lineage>
        <taxon>Bacteria</taxon>
        <taxon>Pseudomonadati</taxon>
        <taxon>Pseudomonadota</taxon>
        <taxon>Alphaproteobacteria</taxon>
        <taxon>Sphingomonadales</taxon>
        <taxon>Sphingomonadaceae</taxon>
        <taxon>Parasphingorhabdus</taxon>
    </lineage>
</organism>
<evidence type="ECO:0000259" key="5">
    <source>
        <dbReference type="Pfam" id="PF25973"/>
    </source>
</evidence>
<dbReference type="Gene3D" id="2.40.50.100">
    <property type="match status" value="1"/>
</dbReference>
<feature type="transmembrane region" description="Helical" evidence="4">
    <location>
        <begin position="12"/>
        <end position="32"/>
    </location>
</feature>
<feature type="region of interest" description="Disordered" evidence="3">
    <location>
        <begin position="364"/>
        <end position="393"/>
    </location>
</feature>
<dbReference type="GO" id="GO:0015562">
    <property type="term" value="F:efflux transmembrane transporter activity"/>
    <property type="evidence" value="ECO:0007669"/>
    <property type="project" value="TreeGrafter"/>
</dbReference>
<feature type="compositionally biased region" description="Basic and acidic residues" evidence="3">
    <location>
        <begin position="364"/>
        <end position="381"/>
    </location>
</feature>
<dbReference type="Pfam" id="PF25989">
    <property type="entry name" value="YknX_C"/>
    <property type="match status" value="1"/>
</dbReference>
<dbReference type="Gene3D" id="2.40.420.20">
    <property type="match status" value="1"/>
</dbReference>
<sequence length="393" mass="42038">MNIALPDMVKQNLRWILIGGTLAIAAAAWFLFFANDPAEGQQGGPGAGGPPPAIVSLAKVERSAITPNFTAPGDIVADRDSVVAAEVSGRIQSTLNIGARVRRGTVIAVIDSRAATLARDQAATEIARLKADLDYQNRLVERLQQLLEEEAESEASLDEAISSRDQTKARLAAARVALNTANFDLSRTRIRAPFDGQMVERRIEVGEYATPGREIARIVGRQGSEARVRVPIAVAGSLSPGQEVTIVANGQRRSSRVRTVIETGDEVSRTVEVRAPMGSHNMKMGSAISITVPTGVERDVLTAPRDALVLRDSGIFIYVVNPEDKTAKRVDVEVGEPDGDRVAVSGPLKAGDMIVVRGGERLRDGQAVTWKDEEKEPEKAAAKPRKSSGEDAG</sequence>
<evidence type="ECO:0000256" key="3">
    <source>
        <dbReference type="SAM" id="MobiDB-lite"/>
    </source>
</evidence>
<dbReference type="Proteomes" id="UP000185192">
    <property type="component" value="Unassembled WGS sequence"/>
</dbReference>
<dbReference type="PANTHER" id="PTHR30469:SF15">
    <property type="entry name" value="HLYD FAMILY OF SECRETION PROTEINS"/>
    <property type="match status" value="1"/>
</dbReference>
<dbReference type="Pfam" id="PF25973">
    <property type="entry name" value="BSH_CzcB"/>
    <property type="match status" value="1"/>
</dbReference>
<dbReference type="NCBIfam" id="TIGR01730">
    <property type="entry name" value="RND_mfp"/>
    <property type="match status" value="1"/>
</dbReference>
<name>A0A1N6DFR7_9SPHN</name>
<keyword evidence="8" id="KW-1185">Reference proteome</keyword>
<keyword evidence="4" id="KW-0472">Membrane</keyword>
<evidence type="ECO:0000259" key="6">
    <source>
        <dbReference type="Pfam" id="PF25989"/>
    </source>
</evidence>
<dbReference type="STRING" id="1123272.SAMN02745824_1882"/>
<keyword evidence="2" id="KW-0175">Coiled coil</keyword>
<evidence type="ECO:0000313" key="7">
    <source>
        <dbReference type="EMBL" id="SIN69547.1"/>
    </source>
</evidence>
<dbReference type="InterPro" id="IPR058637">
    <property type="entry name" value="YknX-like_C"/>
</dbReference>
<dbReference type="OrthoDB" id="9806939at2"/>
<accession>A0A1N6DFR7</accession>
<dbReference type="InterPro" id="IPR058647">
    <property type="entry name" value="BSH_CzcB-like"/>
</dbReference>
<dbReference type="PANTHER" id="PTHR30469">
    <property type="entry name" value="MULTIDRUG RESISTANCE PROTEIN MDTA"/>
    <property type="match status" value="1"/>
</dbReference>
<dbReference type="EMBL" id="FSQW01000001">
    <property type="protein sequence ID" value="SIN69547.1"/>
    <property type="molecule type" value="Genomic_DNA"/>
</dbReference>
<evidence type="ECO:0000256" key="2">
    <source>
        <dbReference type="SAM" id="Coils"/>
    </source>
</evidence>
<evidence type="ECO:0000256" key="1">
    <source>
        <dbReference type="ARBA" id="ARBA00009477"/>
    </source>
</evidence>
<keyword evidence="4" id="KW-0812">Transmembrane</keyword>
<comment type="similarity">
    <text evidence="1">Belongs to the membrane fusion protein (MFP) (TC 8.A.1) family.</text>
</comment>
<dbReference type="AlphaFoldDB" id="A0A1N6DFR7"/>
<dbReference type="RefSeq" id="WP_074204737.1">
    <property type="nucleotide sequence ID" value="NZ_FSQW01000001.1"/>
</dbReference>
<evidence type="ECO:0000256" key="4">
    <source>
        <dbReference type="SAM" id="Phobius"/>
    </source>
</evidence>
<gene>
    <name evidence="7" type="ORF">SAMN02745824_1882</name>
</gene>
<dbReference type="GO" id="GO:1990281">
    <property type="term" value="C:efflux pump complex"/>
    <property type="evidence" value="ECO:0007669"/>
    <property type="project" value="TreeGrafter"/>
</dbReference>
<dbReference type="InterPro" id="IPR006143">
    <property type="entry name" value="RND_pump_MFP"/>
</dbReference>
<feature type="domain" description="CzcB-like barrel-sandwich hybrid" evidence="5">
    <location>
        <begin position="82"/>
        <end position="218"/>
    </location>
</feature>
<dbReference type="Gene3D" id="1.10.287.470">
    <property type="entry name" value="Helix hairpin bin"/>
    <property type="match status" value="1"/>
</dbReference>
<proteinExistence type="inferred from homology"/>
<dbReference type="Gene3D" id="2.40.30.170">
    <property type="match status" value="1"/>
</dbReference>
<feature type="coiled-coil region" evidence="2">
    <location>
        <begin position="126"/>
        <end position="163"/>
    </location>
</feature>
<dbReference type="SUPFAM" id="SSF111369">
    <property type="entry name" value="HlyD-like secretion proteins"/>
    <property type="match status" value="1"/>
</dbReference>
<reference evidence="8" key="1">
    <citation type="submission" date="2016-11" db="EMBL/GenBank/DDBJ databases">
        <authorList>
            <person name="Varghese N."/>
            <person name="Submissions S."/>
        </authorList>
    </citation>
    <scope>NUCLEOTIDE SEQUENCE [LARGE SCALE GENOMIC DNA]</scope>
    <source>
        <strain evidence="8">DSM 22363</strain>
    </source>
</reference>
<keyword evidence="4" id="KW-1133">Transmembrane helix</keyword>
<protein>
    <submittedName>
        <fullName evidence="7">RND family efflux transporter, MFP subunit</fullName>
    </submittedName>
</protein>